<organism evidence="12 13">
    <name type="scientific">Salix suchowensis</name>
    <dbReference type="NCBI Taxonomy" id="1278906"/>
    <lineage>
        <taxon>Eukaryota</taxon>
        <taxon>Viridiplantae</taxon>
        <taxon>Streptophyta</taxon>
        <taxon>Embryophyta</taxon>
        <taxon>Tracheophyta</taxon>
        <taxon>Spermatophyta</taxon>
        <taxon>Magnoliopsida</taxon>
        <taxon>eudicotyledons</taxon>
        <taxon>Gunneridae</taxon>
        <taxon>Pentapetalae</taxon>
        <taxon>rosids</taxon>
        <taxon>fabids</taxon>
        <taxon>Malpighiales</taxon>
        <taxon>Salicaceae</taxon>
        <taxon>Saliceae</taxon>
        <taxon>Salix</taxon>
    </lineage>
</organism>
<keyword evidence="13" id="KW-1185">Reference proteome</keyword>
<dbReference type="Pfam" id="PF00560">
    <property type="entry name" value="LRR_1"/>
    <property type="match status" value="2"/>
</dbReference>
<evidence type="ECO:0000313" key="13">
    <source>
        <dbReference type="Proteomes" id="UP001141253"/>
    </source>
</evidence>
<accession>A0ABQ9AEL1</accession>
<dbReference type="InterPro" id="IPR001611">
    <property type="entry name" value="Leu-rich_rpt"/>
</dbReference>
<dbReference type="PRINTS" id="PR00019">
    <property type="entry name" value="LEURICHRPT"/>
</dbReference>
<evidence type="ECO:0000256" key="5">
    <source>
        <dbReference type="ARBA" id="ARBA00022692"/>
    </source>
</evidence>
<evidence type="ECO:0000256" key="7">
    <source>
        <dbReference type="ARBA" id="ARBA00022989"/>
    </source>
</evidence>
<protein>
    <submittedName>
        <fullName evidence="12">Uncharacterized protein</fullName>
    </submittedName>
</protein>
<comment type="subcellular location">
    <subcellularLocation>
        <location evidence="1">Cell membrane</location>
        <topology evidence="1">Single-pass type I membrane protein</topology>
    </subcellularLocation>
</comment>
<dbReference type="PANTHER" id="PTHR27004:SF411">
    <property type="entry name" value="OS11G0173550 PROTEIN"/>
    <property type="match status" value="1"/>
</dbReference>
<evidence type="ECO:0000313" key="12">
    <source>
        <dbReference type="EMBL" id="KAJ6333213.1"/>
    </source>
</evidence>
<keyword evidence="4" id="KW-0433">Leucine-rich repeat</keyword>
<evidence type="ECO:0000256" key="9">
    <source>
        <dbReference type="ARBA" id="ARBA00023170"/>
    </source>
</evidence>
<sequence>MPDDANLVSNFYDAKKFMRPLGLGYEKYDVCRNNCMLYYGVDEMKISLIGYIQPSLGNLTNLESLDLSSNMLAGRIPQQLVDITFLQVLNLSYNQLEGSIPQGKQFNTFEHGSYEGNLRLCGLPLKVKCNNGEGQQPPPSNSEKEDSMFEEGFGWKAVAMGYGCGFVFGVSMGYVVFRTRKPAWFVKMVERGGHQNTKRLRRKNAPRNGGRRH</sequence>
<reference evidence="12" key="2">
    <citation type="journal article" date="2023" name="Int. J. Mol. Sci.">
        <title>De Novo Assembly and Annotation of 11 Diverse Shrub Willow (Salix) Genomes Reveals Novel Gene Organization in Sex-Linked Regions.</title>
        <authorList>
            <person name="Hyden B."/>
            <person name="Feng K."/>
            <person name="Yates T.B."/>
            <person name="Jawdy S."/>
            <person name="Cereghino C."/>
            <person name="Smart L.B."/>
            <person name="Muchero W."/>
        </authorList>
    </citation>
    <scope>NUCLEOTIDE SEQUENCE</scope>
    <source>
        <tissue evidence="12">Shoot tip</tissue>
    </source>
</reference>
<comment type="caution">
    <text evidence="12">The sequence shown here is derived from an EMBL/GenBank/DDBJ whole genome shotgun (WGS) entry which is preliminary data.</text>
</comment>
<evidence type="ECO:0000256" key="3">
    <source>
        <dbReference type="ARBA" id="ARBA00022475"/>
    </source>
</evidence>
<dbReference type="Proteomes" id="UP001141253">
    <property type="component" value="Chromosome 11"/>
</dbReference>
<evidence type="ECO:0000256" key="4">
    <source>
        <dbReference type="ARBA" id="ARBA00022614"/>
    </source>
</evidence>
<gene>
    <name evidence="12" type="ORF">OIU77_009138</name>
</gene>
<dbReference type="PANTHER" id="PTHR27004">
    <property type="entry name" value="RECEPTOR-LIKE PROTEIN 12 ISOFORM X1"/>
    <property type="match status" value="1"/>
</dbReference>
<name>A0ABQ9AEL1_9ROSI</name>
<keyword evidence="10" id="KW-0325">Glycoprotein</keyword>
<evidence type="ECO:0000256" key="1">
    <source>
        <dbReference type="ARBA" id="ARBA00004251"/>
    </source>
</evidence>
<comment type="similarity">
    <text evidence="2">Belongs to the RLP family.</text>
</comment>
<keyword evidence="6" id="KW-0677">Repeat</keyword>
<keyword evidence="7 11" id="KW-1133">Transmembrane helix</keyword>
<evidence type="ECO:0000256" key="10">
    <source>
        <dbReference type="ARBA" id="ARBA00023180"/>
    </source>
</evidence>
<dbReference type="Gene3D" id="3.80.10.10">
    <property type="entry name" value="Ribonuclease Inhibitor"/>
    <property type="match status" value="1"/>
</dbReference>
<evidence type="ECO:0000256" key="2">
    <source>
        <dbReference type="ARBA" id="ARBA00009592"/>
    </source>
</evidence>
<keyword evidence="3" id="KW-1003">Cell membrane</keyword>
<reference evidence="12" key="1">
    <citation type="submission" date="2022-10" db="EMBL/GenBank/DDBJ databases">
        <authorList>
            <person name="Hyden B.L."/>
            <person name="Feng K."/>
            <person name="Yates T."/>
            <person name="Jawdy S."/>
            <person name="Smart L.B."/>
            <person name="Muchero W."/>
        </authorList>
    </citation>
    <scope>NUCLEOTIDE SEQUENCE</scope>
    <source>
        <tissue evidence="12">Shoot tip</tissue>
    </source>
</reference>
<evidence type="ECO:0000256" key="6">
    <source>
        <dbReference type="ARBA" id="ARBA00022737"/>
    </source>
</evidence>
<keyword evidence="5 11" id="KW-0812">Transmembrane</keyword>
<feature type="transmembrane region" description="Helical" evidence="11">
    <location>
        <begin position="153"/>
        <end position="177"/>
    </location>
</feature>
<keyword evidence="8 11" id="KW-0472">Membrane</keyword>
<dbReference type="SUPFAM" id="SSF52058">
    <property type="entry name" value="L domain-like"/>
    <property type="match status" value="1"/>
</dbReference>
<keyword evidence="9" id="KW-0675">Receptor</keyword>
<evidence type="ECO:0000256" key="11">
    <source>
        <dbReference type="SAM" id="Phobius"/>
    </source>
</evidence>
<evidence type="ECO:0000256" key="8">
    <source>
        <dbReference type="ARBA" id="ARBA00023136"/>
    </source>
</evidence>
<proteinExistence type="inferred from homology"/>
<dbReference type="EMBL" id="JAPFFI010000021">
    <property type="protein sequence ID" value="KAJ6333213.1"/>
    <property type="molecule type" value="Genomic_DNA"/>
</dbReference>
<dbReference type="InterPro" id="IPR032675">
    <property type="entry name" value="LRR_dom_sf"/>
</dbReference>